<dbReference type="PANTHER" id="PTHR21139:SF42">
    <property type="entry name" value="TRIOSEPHOSPHATE ISOMERASE"/>
    <property type="match status" value="1"/>
</dbReference>
<dbReference type="NCBIfam" id="TIGR00419">
    <property type="entry name" value="tim"/>
    <property type="match status" value="1"/>
</dbReference>
<comment type="subcellular location">
    <subcellularLocation>
        <location evidence="9 10">Cytoplasm</location>
    </subcellularLocation>
</comment>
<comment type="pathway">
    <text evidence="2 9 10">Carbohydrate degradation; glycolysis; D-glyceraldehyde 3-phosphate from glycerone phosphate: step 1/1.</text>
</comment>
<dbReference type="EMBL" id="SNYW01000014">
    <property type="protein sequence ID" value="TDQ77714.1"/>
    <property type="molecule type" value="Genomic_DNA"/>
</dbReference>
<protein>
    <recommendedName>
        <fullName evidence="9 10">Triosephosphate isomerase</fullName>
        <shortName evidence="9">TIM</shortName>
        <shortName evidence="9">TPI</shortName>
        <ecNumber evidence="9 10">5.3.1.1</ecNumber>
    </recommendedName>
    <alternativeName>
        <fullName evidence="9">Triose-phosphate isomerase</fullName>
    </alternativeName>
</protein>
<reference evidence="11 12" key="1">
    <citation type="submission" date="2019-03" db="EMBL/GenBank/DDBJ databases">
        <title>Genomic Encyclopedia of Type Strains, Phase III (KMG-III): the genomes of soil and plant-associated and newly described type strains.</title>
        <authorList>
            <person name="Whitman W."/>
        </authorList>
    </citation>
    <scope>NUCLEOTIDE SEQUENCE [LARGE SCALE GENOMIC DNA]</scope>
    <source>
        <strain evidence="11 12">CGMCC 1.7660</strain>
    </source>
</reference>
<feature type="active site" description="Proton acceptor" evidence="9">
    <location>
        <position position="170"/>
    </location>
</feature>
<dbReference type="InterPro" id="IPR035990">
    <property type="entry name" value="TIM_sf"/>
</dbReference>
<evidence type="ECO:0000256" key="9">
    <source>
        <dbReference type="HAMAP-Rule" id="MF_00147"/>
    </source>
</evidence>
<dbReference type="CDD" id="cd00311">
    <property type="entry name" value="TIM"/>
    <property type="match status" value="1"/>
</dbReference>
<dbReference type="InterPro" id="IPR000652">
    <property type="entry name" value="Triosephosphate_isomerase"/>
</dbReference>
<comment type="caution">
    <text evidence="11">The sequence shown here is derived from an EMBL/GenBank/DDBJ whole genome shotgun (WGS) entry which is preliminary data.</text>
</comment>
<dbReference type="Proteomes" id="UP000295783">
    <property type="component" value="Unassembled WGS sequence"/>
</dbReference>
<keyword evidence="12" id="KW-1185">Reference proteome</keyword>
<comment type="similarity">
    <text evidence="4 9 10">Belongs to the triosephosphate isomerase family.</text>
</comment>
<dbReference type="EC" id="5.3.1.1" evidence="9 10"/>
<sequence>MGTQGIRPLVAGNWKMNGSRAMAASLVAEIRTLAAAGPASVDLLVCPPFPYIPEVGGGLAGSAIALGGQDCHMAAAGAHTGDVSAAMLADLGCSHVILGHSERRADHGESSLLVAAKAKAAIDAGLTAIVCVGETEAERDAGKAENIVEKQIIESVPAGANSSNLVIAYEPVWAIGTGRTPSVADVAAMHRHIRSLVADRGPVRVLYGGSVKPANAAELMAVAEVNGALVGGASLKAADFMAIAAGAAVSA</sequence>
<evidence type="ECO:0000313" key="12">
    <source>
        <dbReference type="Proteomes" id="UP000295783"/>
    </source>
</evidence>
<evidence type="ECO:0000313" key="11">
    <source>
        <dbReference type="EMBL" id="TDQ77714.1"/>
    </source>
</evidence>
<dbReference type="GO" id="GO:0004807">
    <property type="term" value="F:triose-phosphate isomerase activity"/>
    <property type="evidence" value="ECO:0007669"/>
    <property type="project" value="UniProtKB-UniRule"/>
</dbReference>
<feature type="binding site" evidence="9">
    <location>
        <position position="176"/>
    </location>
    <ligand>
        <name>substrate</name>
    </ligand>
</feature>
<evidence type="ECO:0000256" key="10">
    <source>
        <dbReference type="RuleBase" id="RU363013"/>
    </source>
</evidence>
<keyword evidence="5 9" id="KW-0312">Gluconeogenesis</keyword>
<dbReference type="PANTHER" id="PTHR21139">
    <property type="entry name" value="TRIOSEPHOSPHATE ISOMERASE"/>
    <property type="match status" value="1"/>
</dbReference>
<dbReference type="SUPFAM" id="SSF51351">
    <property type="entry name" value="Triosephosphate isomerase (TIM)"/>
    <property type="match status" value="1"/>
</dbReference>
<comment type="pathway">
    <text evidence="9 10">Carbohydrate biosynthesis; gluconeogenesis.</text>
</comment>
<dbReference type="FunFam" id="3.20.20.70:FF:000016">
    <property type="entry name" value="Triosephosphate isomerase"/>
    <property type="match status" value="1"/>
</dbReference>
<keyword evidence="6 9" id="KW-0963">Cytoplasm</keyword>
<keyword evidence="8 9" id="KW-0413">Isomerase</keyword>
<dbReference type="Gene3D" id="3.20.20.70">
    <property type="entry name" value="Aldolase class I"/>
    <property type="match status" value="1"/>
</dbReference>
<evidence type="ECO:0000256" key="8">
    <source>
        <dbReference type="ARBA" id="ARBA00023235"/>
    </source>
</evidence>
<evidence type="ECO:0000256" key="3">
    <source>
        <dbReference type="ARBA" id="ARBA00004939"/>
    </source>
</evidence>
<dbReference type="GO" id="GO:0005829">
    <property type="term" value="C:cytosol"/>
    <property type="evidence" value="ECO:0007669"/>
    <property type="project" value="TreeGrafter"/>
</dbReference>
<dbReference type="HAMAP" id="MF_00147_B">
    <property type="entry name" value="TIM_B"/>
    <property type="match status" value="1"/>
</dbReference>
<evidence type="ECO:0000256" key="2">
    <source>
        <dbReference type="ARBA" id="ARBA00004680"/>
    </source>
</evidence>
<feature type="active site" description="Electrophile" evidence="9">
    <location>
        <position position="100"/>
    </location>
</feature>
<dbReference type="GO" id="GO:0006094">
    <property type="term" value="P:gluconeogenesis"/>
    <property type="evidence" value="ECO:0007669"/>
    <property type="project" value="UniProtKB-UniRule"/>
</dbReference>
<dbReference type="UniPathway" id="UPA00109">
    <property type="reaction ID" value="UER00189"/>
</dbReference>
<evidence type="ECO:0000256" key="5">
    <source>
        <dbReference type="ARBA" id="ARBA00022432"/>
    </source>
</evidence>
<dbReference type="PROSITE" id="PS51440">
    <property type="entry name" value="TIM_2"/>
    <property type="match status" value="1"/>
</dbReference>
<evidence type="ECO:0000256" key="4">
    <source>
        <dbReference type="ARBA" id="ARBA00007422"/>
    </source>
</evidence>
<dbReference type="InterPro" id="IPR022896">
    <property type="entry name" value="TrioseP_Isoase_bac/euk"/>
</dbReference>
<dbReference type="InterPro" id="IPR020861">
    <property type="entry name" value="Triosephosphate_isomerase_AS"/>
</dbReference>
<dbReference type="GO" id="GO:0006096">
    <property type="term" value="P:glycolytic process"/>
    <property type="evidence" value="ECO:0007669"/>
    <property type="project" value="UniProtKB-UniRule"/>
</dbReference>
<dbReference type="PROSITE" id="PS00171">
    <property type="entry name" value="TIM_1"/>
    <property type="match status" value="1"/>
</dbReference>
<comment type="pathway">
    <text evidence="3">Carbohydrate metabolism; erythritol degradation.</text>
</comment>
<evidence type="ECO:0000256" key="1">
    <source>
        <dbReference type="ARBA" id="ARBA00000148"/>
    </source>
</evidence>
<dbReference type="UniPathway" id="UPA00138"/>
<evidence type="ECO:0000256" key="6">
    <source>
        <dbReference type="ARBA" id="ARBA00022490"/>
    </source>
</evidence>
<dbReference type="GO" id="GO:0019563">
    <property type="term" value="P:glycerol catabolic process"/>
    <property type="evidence" value="ECO:0007669"/>
    <property type="project" value="TreeGrafter"/>
</dbReference>
<evidence type="ECO:0000256" key="7">
    <source>
        <dbReference type="ARBA" id="ARBA00023152"/>
    </source>
</evidence>
<dbReference type="AlphaFoldDB" id="A0A4R6WJ61"/>
<feature type="binding site" evidence="9">
    <location>
        <begin position="13"/>
        <end position="15"/>
    </location>
    <ligand>
        <name>substrate</name>
    </ligand>
</feature>
<name>A0A4R6WJ61_9PROT</name>
<comment type="catalytic activity">
    <reaction evidence="9 10">
        <text>D-glyceraldehyde 3-phosphate = dihydroxyacetone phosphate</text>
        <dbReference type="Rhea" id="RHEA:18585"/>
        <dbReference type="ChEBI" id="CHEBI:57642"/>
        <dbReference type="ChEBI" id="CHEBI:59776"/>
        <dbReference type="EC" id="5.3.1.1"/>
    </reaction>
</comment>
<dbReference type="InterPro" id="IPR013785">
    <property type="entry name" value="Aldolase_TIM"/>
</dbReference>
<gene>
    <name evidence="9" type="primary">tpiA</name>
    <name evidence="11" type="ORF">A8950_3869</name>
</gene>
<dbReference type="UniPathway" id="UPA01066"/>
<organism evidence="11 12">
    <name type="scientific">Dongia mobilis</name>
    <dbReference type="NCBI Taxonomy" id="578943"/>
    <lineage>
        <taxon>Bacteria</taxon>
        <taxon>Pseudomonadati</taxon>
        <taxon>Pseudomonadota</taxon>
        <taxon>Alphaproteobacteria</taxon>
        <taxon>Rhodospirillales</taxon>
        <taxon>Dongiaceae</taxon>
        <taxon>Dongia</taxon>
    </lineage>
</organism>
<keyword evidence="7 9" id="KW-0324">Glycolysis</keyword>
<comment type="subunit">
    <text evidence="9 10">Homodimer.</text>
</comment>
<dbReference type="GO" id="GO:0046166">
    <property type="term" value="P:glyceraldehyde-3-phosphate biosynthetic process"/>
    <property type="evidence" value="ECO:0007669"/>
    <property type="project" value="TreeGrafter"/>
</dbReference>
<dbReference type="RefSeq" id="WP_279513070.1">
    <property type="nucleotide sequence ID" value="NZ_SNYW01000014.1"/>
</dbReference>
<proteinExistence type="inferred from homology"/>
<accession>A0A4R6WJ61</accession>
<feature type="binding site" evidence="9">
    <location>
        <begin position="231"/>
        <end position="232"/>
    </location>
    <ligand>
        <name>substrate</name>
    </ligand>
</feature>
<dbReference type="Pfam" id="PF00121">
    <property type="entry name" value="TIM"/>
    <property type="match status" value="1"/>
</dbReference>
<comment type="function">
    <text evidence="9">Involved in the gluconeogenesis. Catalyzes stereospecifically the conversion of dihydroxyacetone phosphate (DHAP) to D-glyceraldehyde-3-phosphate (G3P).</text>
</comment>
<comment type="catalytic activity">
    <reaction evidence="1">
        <text>L-erythrulose 1-phosphate = D-erythrulose 4-phosphate</text>
        <dbReference type="Rhea" id="RHEA:49588"/>
        <dbReference type="ChEBI" id="CHEBI:58002"/>
        <dbReference type="ChEBI" id="CHEBI:90796"/>
        <dbReference type="EC" id="5.3.1.33"/>
    </reaction>
</comment>
<feature type="binding site" evidence="9">
    <location>
        <position position="210"/>
    </location>
    <ligand>
        <name>substrate</name>
    </ligand>
</feature>